<keyword evidence="1" id="KW-0472">Membrane</keyword>
<dbReference type="PANTHER" id="PTHR47049:SF2">
    <property type="entry name" value="PIEZO-TYPE MECHANOSENSITIVE ION CHANNEL HOMOLOG"/>
    <property type="match status" value="1"/>
</dbReference>
<dbReference type="GO" id="GO:0016020">
    <property type="term" value="C:membrane"/>
    <property type="evidence" value="ECO:0007669"/>
    <property type="project" value="InterPro"/>
</dbReference>
<accession>A0A4Y2UXV5</accession>
<dbReference type="OrthoDB" id="6418516at2759"/>
<dbReference type="EMBL" id="BGPR01040253">
    <property type="protein sequence ID" value="GBO16357.1"/>
    <property type="molecule type" value="Genomic_DNA"/>
</dbReference>
<evidence type="ECO:0000256" key="1">
    <source>
        <dbReference type="SAM" id="Phobius"/>
    </source>
</evidence>
<gene>
    <name evidence="2" type="ORF">AVEN_163412_1</name>
</gene>
<organism evidence="2 3">
    <name type="scientific">Araneus ventricosus</name>
    <name type="common">Orbweaver spider</name>
    <name type="synonym">Epeira ventricosa</name>
    <dbReference type="NCBI Taxonomy" id="182803"/>
    <lineage>
        <taxon>Eukaryota</taxon>
        <taxon>Metazoa</taxon>
        <taxon>Ecdysozoa</taxon>
        <taxon>Arthropoda</taxon>
        <taxon>Chelicerata</taxon>
        <taxon>Arachnida</taxon>
        <taxon>Araneae</taxon>
        <taxon>Araneomorphae</taxon>
        <taxon>Entelegynae</taxon>
        <taxon>Araneoidea</taxon>
        <taxon>Araneidae</taxon>
        <taxon>Araneus</taxon>
    </lineage>
</organism>
<feature type="non-terminal residue" evidence="2">
    <location>
        <position position="1"/>
    </location>
</feature>
<proteinExistence type="predicted"/>
<dbReference type="PANTHER" id="PTHR47049">
    <property type="entry name" value="PIEZO-TYPE MECHANOSENSITIVE ION CHANNEL HOMOLOG"/>
    <property type="match status" value="1"/>
</dbReference>
<protein>
    <submittedName>
        <fullName evidence="2">Uncharacterized protein</fullName>
    </submittedName>
</protein>
<keyword evidence="1" id="KW-0812">Transmembrane</keyword>
<dbReference type="AlphaFoldDB" id="A0A4Y2UXV5"/>
<evidence type="ECO:0000313" key="3">
    <source>
        <dbReference type="Proteomes" id="UP000499080"/>
    </source>
</evidence>
<reference evidence="2 3" key="1">
    <citation type="journal article" date="2019" name="Sci. Rep.">
        <title>Orb-weaving spider Araneus ventricosus genome elucidates the spidroin gene catalogue.</title>
        <authorList>
            <person name="Kono N."/>
            <person name="Nakamura H."/>
            <person name="Ohtoshi R."/>
            <person name="Moran D.A.P."/>
            <person name="Shinohara A."/>
            <person name="Yoshida Y."/>
            <person name="Fujiwara M."/>
            <person name="Mori M."/>
            <person name="Tomita M."/>
            <person name="Arakawa K."/>
        </authorList>
    </citation>
    <scope>NUCLEOTIDE SEQUENCE [LARGE SCALE GENOMIC DNA]</scope>
</reference>
<dbReference type="InterPro" id="IPR027272">
    <property type="entry name" value="Piezo"/>
</dbReference>
<dbReference type="Proteomes" id="UP000499080">
    <property type="component" value="Unassembled WGS sequence"/>
</dbReference>
<dbReference type="GO" id="GO:0008381">
    <property type="term" value="F:mechanosensitive monoatomic ion channel activity"/>
    <property type="evidence" value="ECO:0007669"/>
    <property type="project" value="InterPro"/>
</dbReference>
<name>A0A4Y2UXV5_ARAVE</name>
<evidence type="ECO:0000313" key="2">
    <source>
        <dbReference type="EMBL" id="GBO16357.1"/>
    </source>
</evidence>
<sequence length="135" mass="15563">FRAVKVCLENIFKEVSQVFTYVSEVLWRVLEIHIIKIILLSTFCLAAYDVCAIHVAFVVFVVVCLPLPALQKFFSHCISVWAAALLLSKMIYQLNSVDYLNWQTNCTVSGTGWRQNREIREFYRSGKVGEVRINI</sequence>
<keyword evidence="1" id="KW-1133">Transmembrane helix</keyword>
<comment type="caution">
    <text evidence="2">The sequence shown here is derived from an EMBL/GenBank/DDBJ whole genome shotgun (WGS) entry which is preliminary data.</text>
</comment>
<keyword evidence="3" id="KW-1185">Reference proteome</keyword>
<feature type="transmembrane region" description="Helical" evidence="1">
    <location>
        <begin position="37"/>
        <end position="61"/>
    </location>
</feature>